<dbReference type="GO" id="GO:0005524">
    <property type="term" value="F:ATP binding"/>
    <property type="evidence" value="ECO:0007669"/>
    <property type="project" value="UniProtKB-UniRule"/>
</dbReference>
<dbReference type="SMART" id="SM00320">
    <property type="entry name" value="WD40"/>
    <property type="match status" value="7"/>
</dbReference>
<proteinExistence type="predicted"/>
<dbReference type="InterPro" id="IPR036322">
    <property type="entry name" value="WD40_repeat_dom_sf"/>
</dbReference>
<protein>
    <submittedName>
        <fullName evidence="9">Serine/threonine-protein kinase PknB</fullName>
        <ecNumber evidence="9">2.7.11.1</ecNumber>
    </submittedName>
</protein>
<evidence type="ECO:0000256" key="4">
    <source>
        <dbReference type="ARBA" id="ARBA00022840"/>
    </source>
</evidence>
<accession>A0A518HNE0</accession>
<dbReference type="PANTHER" id="PTHR19848:SF8">
    <property type="entry name" value="F-BOX AND WD REPEAT DOMAIN CONTAINING 7"/>
    <property type="match status" value="1"/>
</dbReference>
<dbReference type="PANTHER" id="PTHR19848">
    <property type="entry name" value="WD40 REPEAT PROTEIN"/>
    <property type="match status" value="1"/>
</dbReference>
<evidence type="ECO:0000256" key="3">
    <source>
        <dbReference type="ARBA" id="ARBA00022741"/>
    </source>
</evidence>
<dbReference type="PROSITE" id="PS00107">
    <property type="entry name" value="PROTEIN_KINASE_ATP"/>
    <property type="match status" value="1"/>
</dbReference>
<dbReference type="SUPFAM" id="SSF56112">
    <property type="entry name" value="Protein kinase-like (PK-like)"/>
    <property type="match status" value="1"/>
</dbReference>
<dbReference type="PROSITE" id="PS50082">
    <property type="entry name" value="WD_REPEATS_2"/>
    <property type="match status" value="5"/>
</dbReference>
<keyword evidence="9" id="KW-0418">Kinase</keyword>
<dbReference type="CDD" id="cd14014">
    <property type="entry name" value="STKc_PknB_like"/>
    <property type="match status" value="1"/>
</dbReference>
<evidence type="ECO:0000256" key="5">
    <source>
        <dbReference type="PROSITE-ProRule" id="PRU00221"/>
    </source>
</evidence>
<name>A0A518HNE0_9BACT</name>
<evidence type="ECO:0000256" key="7">
    <source>
        <dbReference type="SAM" id="Coils"/>
    </source>
</evidence>
<dbReference type="SUPFAM" id="SSF50978">
    <property type="entry name" value="WD40 repeat-like"/>
    <property type="match status" value="2"/>
</dbReference>
<dbReference type="EMBL" id="CP037423">
    <property type="protein sequence ID" value="QDV42329.1"/>
    <property type="molecule type" value="Genomic_DNA"/>
</dbReference>
<dbReference type="PROSITE" id="PS50294">
    <property type="entry name" value="WD_REPEATS_REGION"/>
    <property type="match status" value="4"/>
</dbReference>
<feature type="coiled-coil region" evidence="7">
    <location>
        <begin position="441"/>
        <end position="478"/>
    </location>
</feature>
<dbReference type="OrthoDB" id="500858at2"/>
<keyword evidence="4 6" id="KW-0067">ATP-binding</keyword>
<feature type="repeat" description="WD" evidence="5">
    <location>
        <begin position="709"/>
        <end position="750"/>
    </location>
</feature>
<evidence type="ECO:0000256" key="1">
    <source>
        <dbReference type="ARBA" id="ARBA00022574"/>
    </source>
</evidence>
<gene>
    <name evidence="9" type="primary">pknB_9</name>
    <name evidence="9" type="ORF">Enr13x_21740</name>
</gene>
<evidence type="ECO:0000259" key="8">
    <source>
        <dbReference type="PROSITE" id="PS50011"/>
    </source>
</evidence>
<dbReference type="PROSITE" id="PS50011">
    <property type="entry name" value="PROTEIN_KINASE_DOM"/>
    <property type="match status" value="1"/>
</dbReference>
<dbReference type="CDD" id="cd00200">
    <property type="entry name" value="WD40"/>
    <property type="match status" value="1"/>
</dbReference>
<keyword evidence="10" id="KW-1185">Reference proteome</keyword>
<dbReference type="InterPro" id="IPR001680">
    <property type="entry name" value="WD40_rpt"/>
</dbReference>
<dbReference type="PROSITE" id="PS00678">
    <property type="entry name" value="WD_REPEATS_1"/>
    <property type="match status" value="2"/>
</dbReference>
<dbReference type="InterPro" id="IPR019775">
    <property type="entry name" value="WD40_repeat_CS"/>
</dbReference>
<dbReference type="InterPro" id="IPR008271">
    <property type="entry name" value="Ser/Thr_kinase_AS"/>
</dbReference>
<dbReference type="InterPro" id="IPR000719">
    <property type="entry name" value="Prot_kinase_dom"/>
</dbReference>
<feature type="repeat" description="WD" evidence="5">
    <location>
        <begin position="577"/>
        <end position="618"/>
    </location>
</feature>
<evidence type="ECO:0000256" key="2">
    <source>
        <dbReference type="ARBA" id="ARBA00022737"/>
    </source>
</evidence>
<keyword evidence="9" id="KW-0808">Transferase</keyword>
<dbReference type="GO" id="GO:0004674">
    <property type="term" value="F:protein serine/threonine kinase activity"/>
    <property type="evidence" value="ECO:0007669"/>
    <property type="project" value="UniProtKB-EC"/>
</dbReference>
<dbReference type="Pfam" id="PF00069">
    <property type="entry name" value="Pkinase"/>
    <property type="match status" value="1"/>
</dbReference>
<reference evidence="9 10" key="1">
    <citation type="submission" date="2019-03" db="EMBL/GenBank/DDBJ databases">
        <title>Deep-cultivation of Planctomycetes and their phenomic and genomic characterization uncovers novel biology.</title>
        <authorList>
            <person name="Wiegand S."/>
            <person name="Jogler M."/>
            <person name="Boedeker C."/>
            <person name="Pinto D."/>
            <person name="Vollmers J."/>
            <person name="Rivas-Marin E."/>
            <person name="Kohn T."/>
            <person name="Peeters S.H."/>
            <person name="Heuer A."/>
            <person name="Rast P."/>
            <person name="Oberbeckmann S."/>
            <person name="Bunk B."/>
            <person name="Jeske O."/>
            <person name="Meyerdierks A."/>
            <person name="Storesund J.E."/>
            <person name="Kallscheuer N."/>
            <person name="Luecker S."/>
            <person name="Lage O.M."/>
            <person name="Pohl T."/>
            <person name="Merkel B.J."/>
            <person name="Hornburger P."/>
            <person name="Mueller R.-W."/>
            <person name="Bruemmer F."/>
            <person name="Labrenz M."/>
            <person name="Spormann A.M."/>
            <person name="Op den Camp H."/>
            <person name="Overmann J."/>
            <person name="Amann R."/>
            <person name="Jetten M.S.M."/>
            <person name="Mascher T."/>
            <person name="Medema M.H."/>
            <person name="Devos D.P."/>
            <person name="Kaster A.-K."/>
            <person name="Ovreas L."/>
            <person name="Rohde M."/>
            <person name="Galperin M.Y."/>
            <person name="Jogler C."/>
        </authorList>
    </citation>
    <scope>NUCLEOTIDE SEQUENCE [LARGE SCALE GENOMIC DNA]</scope>
    <source>
        <strain evidence="9 10">Enr13</strain>
    </source>
</reference>
<evidence type="ECO:0000313" key="9">
    <source>
        <dbReference type="EMBL" id="QDV42329.1"/>
    </source>
</evidence>
<dbReference type="Pfam" id="PF00400">
    <property type="entry name" value="WD40"/>
    <property type="match status" value="4"/>
</dbReference>
<feature type="binding site" evidence="6">
    <location>
        <position position="125"/>
    </location>
    <ligand>
        <name>ATP</name>
        <dbReference type="ChEBI" id="CHEBI:30616"/>
    </ligand>
</feature>
<keyword evidence="1 5" id="KW-0853">WD repeat</keyword>
<dbReference type="KEGG" id="snep:Enr13x_21740"/>
<dbReference type="InterPro" id="IPR017441">
    <property type="entry name" value="Protein_kinase_ATP_BS"/>
</dbReference>
<feature type="domain" description="Protein kinase" evidence="8">
    <location>
        <begin position="95"/>
        <end position="376"/>
    </location>
</feature>
<sequence>MTRERSAQSMPDRRIQEIFSMAIEIDSAAKRKRFINQECGNEADLRREIGELLRAHQMAGSFFIDHANGLTSGDDPDFFLDIHSRLTPGSTIGQFTIGSILGEGGYGVVYDADQFVPVRRRVAIKVIKPGMDTREVLRRFDTERQTLALMNHPNIAKFFDVGSTDAGRPYFVMERVEGLPITDHCDHAQLSLEQRLKLFCDACYAVQHAHQKGILHRDLKPSNILVTEVDGKPTAKVIDFGVAKALETEDENQTAVTRLDQLIGTPLYISPEQAECPADIDTRTDVYSLGVVLYELLCGQTPFHRLRAFRVDLAELRRILSEEEARKPSTHAESKCLGANPLKGDLDWIAMKAIEKDPDRRYPTVDALADDVKRYLAREPVSAGPPTQLYRVSKFASRHRAALAFSMVLIASLAGGAALATWQAVRATLAEQLAEDRLEAVAQEQQRTQTALRLAEAAEAEQRRLRGLAEQRERFSRQLVYASDIRLAGQSLQDGDLRSFVDQLDRHRPATEAVDLRGFEWWFLRGLGVVDYQSLKTAGSGVCLTRFTSDDGYLVSGHYNGKIGIYDAQSFQPVRTLKGHGSFTNDIDLSPNGKILASAGDDHFLRFWEIESGEKIRHVKADEGHVNRVWYALDGQLILSSGEEPDVKLWDPSSLEIIDRLRGYATFPHHGIKSRLACSPDRTRCVAADQYKTARVYDLKTREVICSLEIGPSGFIRCLQFSPDGRWIAGGRSDHQITLWDAETGEVLERFRGHLDDVQDIAFHPDGNLIASSDKSGVVRTWRIRRDGPPKENVDKTESDNTRISNWPDAFAAHDDRIWSLDFSPDGETLVTGCRDGTLRTWTAQSIHRYPTGSNRLEPQAVWIDDHRLVVTGEKQLVFWDLETGRKQESEVLPDWIQSIALSQDGSKIATGHE</sequence>
<feature type="repeat" description="WD" evidence="5">
    <location>
        <begin position="751"/>
        <end position="785"/>
    </location>
</feature>
<keyword evidence="2" id="KW-0677">Repeat</keyword>
<keyword evidence="7" id="KW-0175">Coiled coil</keyword>
<dbReference type="Proteomes" id="UP000319004">
    <property type="component" value="Chromosome"/>
</dbReference>
<keyword evidence="3 6" id="KW-0547">Nucleotide-binding</keyword>
<dbReference type="Gene3D" id="3.30.200.20">
    <property type="entry name" value="Phosphorylase Kinase, domain 1"/>
    <property type="match status" value="1"/>
</dbReference>
<dbReference type="PROSITE" id="PS00108">
    <property type="entry name" value="PROTEIN_KINASE_ST"/>
    <property type="match status" value="1"/>
</dbReference>
<dbReference type="Gene3D" id="1.10.510.10">
    <property type="entry name" value="Transferase(Phosphotransferase) domain 1"/>
    <property type="match status" value="1"/>
</dbReference>
<dbReference type="InterPro" id="IPR011009">
    <property type="entry name" value="Kinase-like_dom_sf"/>
</dbReference>
<organism evidence="9 10">
    <name type="scientific">Stieleria neptunia</name>
    <dbReference type="NCBI Taxonomy" id="2527979"/>
    <lineage>
        <taxon>Bacteria</taxon>
        <taxon>Pseudomonadati</taxon>
        <taxon>Planctomycetota</taxon>
        <taxon>Planctomycetia</taxon>
        <taxon>Pirellulales</taxon>
        <taxon>Pirellulaceae</taxon>
        <taxon>Stieleria</taxon>
    </lineage>
</organism>
<dbReference type="Gene3D" id="2.130.10.10">
    <property type="entry name" value="YVTN repeat-like/Quinoprotein amine dehydrogenase"/>
    <property type="match status" value="3"/>
</dbReference>
<feature type="repeat" description="WD" evidence="5">
    <location>
        <begin position="619"/>
        <end position="660"/>
    </location>
</feature>
<feature type="repeat" description="WD" evidence="5">
    <location>
        <begin position="811"/>
        <end position="846"/>
    </location>
</feature>
<dbReference type="InterPro" id="IPR015943">
    <property type="entry name" value="WD40/YVTN_repeat-like_dom_sf"/>
</dbReference>
<evidence type="ECO:0000313" key="10">
    <source>
        <dbReference type="Proteomes" id="UP000319004"/>
    </source>
</evidence>
<dbReference type="EC" id="2.7.11.1" evidence="9"/>
<dbReference type="AlphaFoldDB" id="A0A518HNE0"/>
<evidence type="ECO:0000256" key="6">
    <source>
        <dbReference type="PROSITE-ProRule" id="PRU10141"/>
    </source>
</evidence>
<dbReference type="SMART" id="SM00220">
    <property type="entry name" value="S_TKc"/>
    <property type="match status" value="1"/>
</dbReference>